<feature type="transmembrane region" description="Helical" evidence="2">
    <location>
        <begin position="790"/>
        <end position="810"/>
    </location>
</feature>
<dbReference type="AlphaFoldDB" id="A0ABD0LUI2"/>
<sequence>MELDDPFYRARHPSLTDSEEDEEPDSVDRDDRDDVYRSTGEGEGAYMVKENYESTYGNRDDFHGAYNSADDYDGVYNTRTTLVYDGVYNRRDDRDGAYPRSVQTQSSEEEEVKEPAERKVVDPGPFRYNKRIFFTALPCLLLMLVMAGETFLLISTLGTMVIILMTQMGEDTSRRCVVVFALLFIPCHILMVVTVLPLIWLSAWNLVLVGLVNMFCILTGGWIILQFPAFRMEETALCATVEQLLFTMYPCVCSALVTWVLSIVVPLLMTPFIFLALWFVCLQLYLLPAASSFKSVEEVDEDTNVLQQPTVILIVVAYMLSGPLLHVCIAAFSSASGGLFTLTSLSVLLTLISVGVFLTTLLSLRQLCEYLGWSHMVVVRARWVSGAAATLLCYPVLQELGLASHFLPWLPVAIATFAAFGLVLAHKFGKIWSLALMFGLSILLCFWLSSLPWGLTHFSFYFLAVVPINMFYVFVGSNFIMCLLTIYSAWHGPKEVFGFLVLLQSAGMTVCEIALYQAELYSFIGFQLTGVTAAYTIYRLSVAEKLARKNAIFSSAIHLTKMAAGQHLSLLLLSLAVSGQSFLLPVAFYLLQRGPSIADLVGLWYGFGGVLVLFYALQHGESAGTFDQMLRVCGVLGGVGAVVTVMQPQFQLSLFAVFQWSEVFSILLLAAILATKVDPSLTQMLISSALLGVCPGIHTALLLYAESVTVLHCVILVCIICILLAFLNILVKITEVSDATEKVIELGHFVCVVELKEGECCGRGVKHVWRQVACQIRVCQIVNIMTDSKLLELPAWRVALVVTTLIAVILKSLAVKLGEQDGLLYDLWCCVASVILTCLQRDSLLLSSLSPSNRATPTVMAALGTLVISTLLRSRFWRFDGLLLGFFGICELLSVLFSLPVYVVLFGIMWKGEIWSEKAVVFTMPLNALVFLFGSSYTAWMLSVAGFVCGIGMMMLKLPLLPYNHHELRR</sequence>
<feature type="transmembrane region" description="Helical" evidence="2">
    <location>
        <begin position="339"/>
        <end position="364"/>
    </location>
</feature>
<dbReference type="Proteomes" id="UP001519460">
    <property type="component" value="Unassembled WGS sequence"/>
</dbReference>
<feature type="transmembrane region" description="Helical" evidence="2">
    <location>
        <begin position="140"/>
        <end position="165"/>
    </location>
</feature>
<organism evidence="3 4">
    <name type="scientific">Batillaria attramentaria</name>
    <dbReference type="NCBI Taxonomy" id="370345"/>
    <lineage>
        <taxon>Eukaryota</taxon>
        <taxon>Metazoa</taxon>
        <taxon>Spiralia</taxon>
        <taxon>Lophotrochozoa</taxon>
        <taxon>Mollusca</taxon>
        <taxon>Gastropoda</taxon>
        <taxon>Caenogastropoda</taxon>
        <taxon>Sorbeoconcha</taxon>
        <taxon>Cerithioidea</taxon>
        <taxon>Batillariidae</taxon>
        <taxon>Batillaria</taxon>
    </lineage>
</organism>
<proteinExistence type="predicted"/>
<feature type="transmembrane region" description="Helical" evidence="2">
    <location>
        <begin position="403"/>
        <end position="424"/>
    </location>
</feature>
<evidence type="ECO:0000256" key="2">
    <source>
        <dbReference type="SAM" id="Phobius"/>
    </source>
</evidence>
<comment type="caution">
    <text evidence="3">The sequence shown here is derived from an EMBL/GenBank/DDBJ whole genome shotgun (WGS) entry which is preliminary data.</text>
</comment>
<feature type="region of interest" description="Disordered" evidence="1">
    <location>
        <begin position="94"/>
        <end position="116"/>
    </location>
</feature>
<feature type="region of interest" description="Disordered" evidence="1">
    <location>
        <begin position="1"/>
        <end position="46"/>
    </location>
</feature>
<feature type="transmembrane region" description="Helical" evidence="2">
    <location>
        <begin position="882"/>
        <end position="908"/>
    </location>
</feature>
<dbReference type="EMBL" id="JACVVK020000021">
    <property type="protein sequence ID" value="KAK7503200.1"/>
    <property type="molecule type" value="Genomic_DNA"/>
</dbReference>
<feature type="transmembrane region" description="Helical" evidence="2">
    <location>
        <begin position="461"/>
        <end position="484"/>
    </location>
</feature>
<feature type="transmembrane region" description="Helical" evidence="2">
    <location>
        <begin position="629"/>
        <end position="646"/>
    </location>
</feature>
<keyword evidence="2" id="KW-0812">Transmembrane</keyword>
<evidence type="ECO:0000313" key="3">
    <source>
        <dbReference type="EMBL" id="KAK7503200.1"/>
    </source>
</evidence>
<gene>
    <name evidence="3" type="ORF">BaRGS_00005465</name>
</gene>
<feature type="transmembrane region" description="Helical" evidence="2">
    <location>
        <begin position="685"/>
        <end position="703"/>
    </location>
</feature>
<feature type="compositionally biased region" description="Basic and acidic residues" evidence="1">
    <location>
        <begin position="26"/>
        <end position="36"/>
    </location>
</feature>
<keyword evidence="2" id="KW-0472">Membrane</keyword>
<dbReference type="PANTHER" id="PTHR35313:SF1">
    <property type="entry name" value="NO EXINE FORMATION 1"/>
    <property type="match status" value="1"/>
</dbReference>
<feature type="transmembrane region" description="Helical" evidence="2">
    <location>
        <begin position="859"/>
        <end position="876"/>
    </location>
</feature>
<keyword evidence="4" id="KW-1185">Reference proteome</keyword>
<feature type="transmembrane region" description="Helical" evidence="2">
    <location>
        <begin position="709"/>
        <end position="731"/>
    </location>
</feature>
<feature type="transmembrane region" description="Helical" evidence="2">
    <location>
        <begin position="597"/>
        <end position="617"/>
    </location>
</feature>
<feature type="transmembrane region" description="Helical" evidence="2">
    <location>
        <begin position="431"/>
        <end position="449"/>
    </location>
</feature>
<reference evidence="3 4" key="1">
    <citation type="journal article" date="2023" name="Sci. Data">
        <title>Genome assembly of the Korean intertidal mud-creeper Batillaria attramentaria.</title>
        <authorList>
            <person name="Patra A.K."/>
            <person name="Ho P.T."/>
            <person name="Jun S."/>
            <person name="Lee S.J."/>
            <person name="Kim Y."/>
            <person name="Won Y.J."/>
        </authorList>
    </citation>
    <scope>NUCLEOTIDE SEQUENCE [LARGE SCALE GENOMIC DNA]</scope>
    <source>
        <strain evidence="3">Wonlab-2016</strain>
    </source>
</reference>
<keyword evidence="2" id="KW-1133">Transmembrane helix</keyword>
<feature type="transmembrane region" description="Helical" evidence="2">
    <location>
        <begin position="177"/>
        <end position="200"/>
    </location>
</feature>
<feature type="transmembrane region" description="Helical" evidence="2">
    <location>
        <begin position="496"/>
        <end position="515"/>
    </location>
</feature>
<evidence type="ECO:0000256" key="1">
    <source>
        <dbReference type="SAM" id="MobiDB-lite"/>
    </source>
</evidence>
<dbReference type="PANTHER" id="PTHR35313">
    <property type="entry name" value="NO EXINE FORMATION 1"/>
    <property type="match status" value="1"/>
</dbReference>
<feature type="transmembrane region" description="Helical" evidence="2">
    <location>
        <begin position="521"/>
        <end position="540"/>
    </location>
</feature>
<feature type="transmembrane region" description="Helical" evidence="2">
    <location>
        <begin position="652"/>
        <end position="673"/>
    </location>
</feature>
<name>A0ABD0LUI2_9CAEN</name>
<feature type="transmembrane region" description="Helical" evidence="2">
    <location>
        <begin position="206"/>
        <end position="225"/>
    </location>
</feature>
<evidence type="ECO:0000313" key="4">
    <source>
        <dbReference type="Proteomes" id="UP001519460"/>
    </source>
</evidence>
<protein>
    <submittedName>
        <fullName evidence="3">Uncharacterized protein</fullName>
    </submittedName>
</protein>
<feature type="transmembrane region" description="Helical" evidence="2">
    <location>
        <begin position="311"/>
        <end position="333"/>
    </location>
</feature>
<feature type="transmembrane region" description="Helical" evidence="2">
    <location>
        <begin position="570"/>
        <end position="591"/>
    </location>
</feature>
<accession>A0ABD0LUI2</accession>